<keyword evidence="1" id="KW-0479">Metal-binding</keyword>
<keyword evidence="3" id="KW-0863">Zinc-finger</keyword>
<evidence type="ECO:0000256" key="5">
    <source>
        <dbReference type="SAM" id="MobiDB-lite"/>
    </source>
</evidence>
<dbReference type="PANTHER" id="PTHR24403:SF105">
    <property type="entry name" value="ZINC FINGER PROTEIN 2-LIKE ISOFORM X1"/>
    <property type="match status" value="1"/>
</dbReference>
<evidence type="ECO:0000313" key="8">
    <source>
        <dbReference type="Proteomes" id="UP000005239"/>
    </source>
</evidence>
<dbReference type="PROSITE" id="PS00028">
    <property type="entry name" value="ZINC_FINGER_C2H2_1"/>
    <property type="match status" value="1"/>
</dbReference>
<accession>A0A8R1V2T3</accession>
<evidence type="ECO:0000313" key="7">
    <source>
        <dbReference type="EnsemblMetazoa" id="PPA47086.1"/>
    </source>
</evidence>
<feature type="compositionally biased region" description="Low complexity" evidence="5">
    <location>
        <begin position="277"/>
        <end position="287"/>
    </location>
</feature>
<protein>
    <recommendedName>
        <fullName evidence="6">C2H2-type domain-containing protein</fullName>
    </recommendedName>
</protein>
<organism evidence="7 8">
    <name type="scientific">Pristionchus pacificus</name>
    <name type="common">Parasitic nematode worm</name>
    <dbReference type="NCBI Taxonomy" id="54126"/>
    <lineage>
        <taxon>Eukaryota</taxon>
        <taxon>Metazoa</taxon>
        <taxon>Ecdysozoa</taxon>
        <taxon>Nematoda</taxon>
        <taxon>Chromadorea</taxon>
        <taxon>Rhabditida</taxon>
        <taxon>Rhabditina</taxon>
        <taxon>Diplogasteromorpha</taxon>
        <taxon>Diplogasteroidea</taxon>
        <taxon>Neodiplogasteridae</taxon>
        <taxon>Pristionchus</taxon>
    </lineage>
</organism>
<evidence type="ECO:0000256" key="1">
    <source>
        <dbReference type="ARBA" id="ARBA00022723"/>
    </source>
</evidence>
<keyword evidence="8" id="KW-1185">Reference proteome</keyword>
<evidence type="ECO:0000259" key="6">
    <source>
        <dbReference type="PROSITE" id="PS00028"/>
    </source>
</evidence>
<dbReference type="Proteomes" id="UP000005239">
    <property type="component" value="Unassembled WGS sequence"/>
</dbReference>
<dbReference type="AlphaFoldDB" id="A0A8R1V2T3"/>
<dbReference type="SUPFAM" id="SSF57667">
    <property type="entry name" value="beta-beta-alpha zinc fingers"/>
    <property type="match status" value="2"/>
</dbReference>
<feature type="region of interest" description="Disordered" evidence="5">
    <location>
        <begin position="234"/>
        <end position="287"/>
    </location>
</feature>
<dbReference type="InterPro" id="IPR013087">
    <property type="entry name" value="Znf_C2H2_type"/>
</dbReference>
<dbReference type="SMART" id="SM00355">
    <property type="entry name" value="ZnF_C2H2"/>
    <property type="match status" value="5"/>
</dbReference>
<feature type="compositionally biased region" description="Basic and acidic residues" evidence="5">
    <location>
        <begin position="83"/>
        <end position="99"/>
    </location>
</feature>
<proteinExistence type="predicted"/>
<evidence type="ECO:0000256" key="2">
    <source>
        <dbReference type="ARBA" id="ARBA00022737"/>
    </source>
</evidence>
<reference evidence="7" key="2">
    <citation type="submission" date="2022-06" db="UniProtKB">
        <authorList>
            <consortium name="EnsemblMetazoa"/>
        </authorList>
    </citation>
    <scope>IDENTIFICATION</scope>
    <source>
        <strain evidence="7">PS312</strain>
    </source>
</reference>
<name>A0A8R1V2T3_PRIPA</name>
<gene>
    <name evidence="7" type="primary">WBGene00304946</name>
</gene>
<feature type="domain" description="C2H2-type" evidence="6">
    <location>
        <begin position="128"/>
        <end position="149"/>
    </location>
</feature>
<dbReference type="InterPro" id="IPR050688">
    <property type="entry name" value="Zinc_finger/UBP_domain"/>
</dbReference>
<dbReference type="EnsemblMetazoa" id="PPA47086.1">
    <property type="protein sequence ID" value="PPA47086.1"/>
    <property type="gene ID" value="WBGene00304946"/>
</dbReference>
<dbReference type="PANTHER" id="PTHR24403">
    <property type="entry name" value="ZINC FINGER PROTEIN"/>
    <property type="match status" value="1"/>
</dbReference>
<keyword evidence="2" id="KW-0677">Repeat</keyword>
<evidence type="ECO:0000256" key="4">
    <source>
        <dbReference type="ARBA" id="ARBA00022833"/>
    </source>
</evidence>
<keyword evidence="4" id="KW-0862">Zinc</keyword>
<feature type="region of interest" description="Disordered" evidence="5">
    <location>
        <begin position="77"/>
        <end position="99"/>
    </location>
</feature>
<evidence type="ECO:0000256" key="3">
    <source>
        <dbReference type="ARBA" id="ARBA00022771"/>
    </source>
</evidence>
<dbReference type="Gene3D" id="3.30.160.60">
    <property type="entry name" value="Classic Zinc Finger"/>
    <property type="match status" value="2"/>
</dbReference>
<dbReference type="GO" id="GO:0008270">
    <property type="term" value="F:zinc ion binding"/>
    <property type="evidence" value="ECO:0007669"/>
    <property type="project" value="UniProtKB-KW"/>
</dbReference>
<sequence length="343" mass="38625">MDLEKLLSNETVSVTADEDEDSKDLIKPIPISNLTLASTLYESLLSLYSNPALLSQLNSAILSQSLLNPLLFPTLDNNEDDTKESPKTIETRSKSSEARVDQMIPNTDKEGWCRNKKFIQKTDTGFMCTLCKKIYGRYNSVSYHVTIYHRNPPIKCGIPGCDFTTREARYIHFHKYYRHGIDLPESIDLGSRRCPRCKHVSKSPAMLEKHMARHEMKEITKSNSSVNEGLISITDQPLEKSDDGTSQSNSPFGLERMEEDTESATSTEDNESEKQESTSSETENEITCTECEYRTSSSSLLTQHILFTHSSSIFNPSHPCLFCPFTASSSSLLTQHTLTHLSN</sequence>
<reference evidence="8" key="1">
    <citation type="journal article" date="2008" name="Nat. Genet.">
        <title>The Pristionchus pacificus genome provides a unique perspective on nematode lifestyle and parasitism.</title>
        <authorList>
            <person name="Dieterich C."/>
            <person name="Clifton S.W."/>
            <person name="Schuster L.N."/>
            <person name="Chinwalla A."/>
            <person name="Delehaunty K."/>
            <person name="Dinkelacker I."/>
            <person name="Fulton L."/>
            <person name="Fulton R."/>
            <person name="Godfrey J."/>
            <person name="Minx P."/>
            <person name="Mitreva M."/>
            <person name="Roeseler W."/>
            <person name="Tian H."/>
            <person name="Witte H."/>
            <person name="Yang S.P."/>
            <person name="Wilson R.K."/>
            <person name="Sommer R.J."/>
        </authorList>
    </citation>
    <scope>NUCLEOTIDE SEQUENCE [LARGE SCALE GENOMIC DNA]</scope>
    <source>
        <strain evidence="8">PS312</strain>
    </source>
</reference>
<dbReference type="InterPro" id="IPR036236">
    <property type="entry name" value="Znf_C2H2_sf"/>
</dbReference>